<evidence type="ECO:0000256" key="3">
    <source>
        <dbReference type="PIRSR" id="PIRSR000915-3"/>
    </source>
</evidence>
<keyword evidence="5" id="KW-1185">Reference proteome</keyword>
<feature type="binding site" evidence="3">
    <location>
        <position position="24"/>
    </location>
    <ligand>
        <name>Mg(2+)</name>
        <dbReference type="ChEBI" id="CHEBI:18420"/>
    </ligand>
</feature>
<dbReference type="SUPFAM" id="SSF56784">
    <property type="entry name" value="HAD-like"/>
    <property type="match status" value="1"/>
</dbReference>
<evidence type="ECO:0000256" key="2">
    <source>
        <dbReference type="PIRSR" id="PIRSR000915-2"/>
    </source>
</evidence>
<feature type="binding site" evidence="3">
    <location>
        <position position="264"/>
    </location>
    <ligand>
        <name>Mg(2+)</name>
        <dbReference type="ChEBI" id="CHEBI:18420"/>
    </ligand>
</feature>
<comment type="cofactor">
    <cofactor evidence="3">
        <name>Mg(2+)</name>
        <dbReference type="ChEBI" id="CHEBI:18420"/>
    </cofactor>
    <text evidence="3">Divalent metal ions. Mg(2+) is the most effective.</text>
</comment>
<evidence type="ECO:0008006" key="6">
    <source>
        <dbReference type="Google" id="ProtNLM"/>
    </source>
</evidence>
<evidence type="ECO:0000313" key="5">
    <source>
        <dbReference type="Proteomes" id="UP000785679"/>
    </source>
</evidence>
<proteinExistence type="predicted"/>
<dbReference type="PIRSF" id="PIRSF000915">
    <property type="entry name" value="PGP-type_phosphatase"/>
    <property type="match status" value="1"/>
</dbReference>
<feature type="binding site" evidence="2">
    <location>
        <position position="235"/>
    </location>
    <ligand>
        <name>substrate</name>
    </ligand>
</feature>
<dbReference type="AlphaFoldDB" id="A0A8J8NL21"/>
<comment type="caution">
    <text evidence="4">The sequence shown here is derived from an EMBL/GenBank/DDBJ whole genome shotgun (WGS) entry which is preliminary data.</text>
</comment>
<dbReference type="Proteomes" id="UP000785679">
    <property type="component" value="Unassembled WGS sequence"/>
</dbReference>
<dbReference type="EMBL" id="RRYP01012917">
    <property type="protein sequence ID" value="TNV76813.1"/>
    <property type="molecule type" value="Genomic_DNA"/>
</dbReference>
<gene>
    <name evidence="4" type="ORF">FGO68_gene11959</name>
</gene>
<dbReference type="InterPro" id="IPR023214">
    <property type="entry name" value="HAD_sf"/>
</dbReference>
<dbReference type="GO" id="GO:0046872">
    <property type="term" value="F:metal ion binding"/>
    <property type="evidence" value="ECO:0007669"/>
    <property type="project" value="UniProtKB-KW"/>
</dbReference>
<dbReference type="Gene3D" id="3.40.50.1000">
    <property type="entry name" value="HAD superfamily/HAD-like"/>
    <property type="match status" value="2"/>
</dbReference>
<evidence type="ECO:0000313" key="4">
    <source>
        <dbReference type="EMBL" id="TNV76813.1"/>
    </source>
</evidence>
<dbReference type="NCBIfam" id="TIGR01460">
    <property type="entry name" value="HAD-SF-IIA"/>
    <property type="match status" value="1"/>
</dbReference>
<dbReference type="Pfam" id="PF13344">
    <property type="entry name" value="Hydrolase_6"/>
    <property type="match status" value="1"/>
</dbReference>
<dbReference type="OrthoDB" id="413953at2759"/>
<feature type="active site" description="Proton donor" evidence="1">
    <location>
        <position position="24"/>
    </location>
</feature>
<dbReference type="PANTHER" id="PTHR19288:SF46">
    <property type="entry name" value="HALOACID DEHALOGENASE-LIKE HYDROLASE DOMAIN-CONTAINING PROTEIN 2"/>
    <property type="match status" value="1"/>
</dbReference>
<dbReference type="InterPro" id="IPR036412">
    <property type="entry name" value="HAD-like_sf"/>
</dbReference>
<dbReference type="GO" id="GO:0005737">
    <property type="term" value="C:cytoplasm"/>
    <property type="evidence" value="ECO:0007669"/>
    <property type="project" value="TreeGrafter"/>
</dbReference>
<dbReference type="GO" id="GO:0016791">
    <property type="term" value="F:phosphatase activity"/>
    <property type="evidence" value="ECO:0007669"/>
    <property type="project" value="TreeGrafter"/>
</dbReference>
<feature type="active site" description="Nucleophile" evidence="1">
    <location>
        <position position="22"/>
    </location>
</feature>
<evidence type="ECO:0000256" key="1">
    <source>
        <dbReference type="PIRSR" id="PIRSR000915-1"/>
    </source>
</evidence>
<sequence length="325" mass="36189">MESAPFADLVTLIDQYDYFLFDCDGVFWHGDSEIEKGFSALRHLQSIPGKHIYLITNNSSRLRETVIKEKLKPLGGEDFEVPLDQIYTSAYITGQYIRENLIKDDAEASIKKVYVVGQQGLKDELKKAGIQVINDHTNGWAPSSDPSMSIEEFSSMEVDPNVVAVVAGIYHDFNYRTLCIASLYLQLNNATFLATNNDRVFPTHVPDRKCPAGGSIVAAIASQCPDHQKPQFMGKPNPQIFDIIKREHPHLKDAPLSKFLMVGDNLQTDIKFGNNCGIDTLVVLSGNASLKQALAAQLSDDKDSENGKPTHIIPYFSYSQTLKFD</sequence>
<keyword evidence="3" id="KW-0479">Metal-binding</keyword>
<keyword evidence="3" id="KW-0460">Magnesium</keyword>
<name>A0A8J8NL21_HALGN</name>
<accession>A0A8J8NL21</accession>
<dbReference type="Pfam" id="PF13242">
    <property type="entry name" value="Hydrolase_like"/>
    <property type="match status" value="1"/>
</dbReference>
<organism evidence="4 5">
    <name type="scientific">Halteria grandinella</name>
    <dbReference type="NCBI Taxonomy" id="5974"/>
    <lineage>
        <taxon>Eukaryota</taxon>
        <taxon>Sar</taxon>
        <taxon>Alveolata</taxon>
        <taxon>Ciliophora</taxon>
        <taxon>Intramacronucleata</taxon>
        <taxon>Spirotrichea</taxon>
        <taxon>Stichotrichia</taxon>
        <taxon>Sporadotrichida</taxon>
        <taxon>Halteriidae</taxon>
        <taxon>Halteria</taxon>
    </lineage>
</organism>
<protein>
    <recommendedName>
        <fullName evidence="6">4-nitrophenylphosphatase</fullName>
    </recommendedName>
</protein>
<reference evidence="4" key="1">
    <citation type="submission" date="2019-06" db="EMBL/GenBank/DDBJ databases">
        <authorList>
            <person name="Zheng W."/>
        </authorList>
    </citation>
    <scope>NUCLEOTIDE SEQUENCE</scope>
    <source>
        <strain evidence="4">QDHG01</strain>
    </source>
</reference>
<feature type="binding site" evidence="3">
    <location>
        <position position="22"/>
    </location>
    <ligand>
        <name>Mg(2+)</name>
        <dbReference type="ChEBI" id="CHEBI:18420"/>
    </ligand>
</feature>
<dbReference type="InterPro" id="IPR006357">
    <property type="entry name" value="HAD-SF_hydro_IIA"/>
</dbReference>
<dbReference type="PANTHER" id="PTHR19288">
    <property type="entry name" value="4-NITROPHENYLPHOSPHATASE-RELATED"/>
    <property type="match status" value="1"/>
</dbReference>